<gene>
    <name evidence="2" type="ORF">ENW73_04015</name>
</gene>
<dbReference type="Pfam" id="PF18962">
    <property type="entry name" value="Por_Secre_tail"/>
    <property type="match status" value="1"/>
</dbReference>
<feature type="domain" description="Secretion system C-terminal sorting" evidence="1">
    <location>
        <begin position="864"/>
        <end position="939"/>
    </location>
</feature>
<protein>
    <submittedName>
        <fullName evidence="2">T9SS type A sorting domain-containing protein</fullName>
    </submittedName>
</protein>
<dbReference type="EMBL" id="DTLI01000102">
    <property type="protein sequence ID" value="HHS52019.1"/>
    <property type="molecule type" value="Genomic_DNA"/>
</dbReference>
<dbReference type="InterPro" id="IPR026444">
    <property type="entry name" value="Secre_tail"/>
</dbReference>
<evidence type="ECO:0000313" key="2">
    <source>
        <dbReference type="EMBL" id="HHS52019.1"/>
    </source>
</evidence>
<proteinExistence type="predicted"/>
<organism evidence="2">
    <name type="scientific">candidate division WOR-3 bacterium</name>
    <dbReference type="NCBI Taxonomy" id="2052148"/>
    <lineage>
        <taxon>Bacteria</taxon>
        <taxon>Bacteria division WOR-3</taxon>
    </lineage>
</organism>
<evidence type="ECO:0000259" key="1">
    <source>
        <dbReference type="Pfam" id="PF18962"/>
    </source>
</evidence>
<sequence>MSHWTTIFSGGIIRLWRMLVFFLLVGQGFSLAKRDVTLKRTESLQSIEVPFDPVKRILEKSVIRLQSTVHGSRTLTDSIIQNDFLINDDLTGGSNQDGLSIAMDGQGNFVIGWYEFRNGDADAFGQRFNASGTPVGQNFRFNQDATMKWQGDPAVAMSAAGGLFGSFIAAWEDRRDCNSDVYIQRYDNNGNPLDTNFRANDDGTRTDQRGTAAIVKPDGEFIVVWEDWRNDWGDIYGQRFSAQGIPIGINFKVNDDIGGTQYGAAIACDSLGNFVVVWMDGRNGNWDIYGQRYNSQGVRLGSNFRINDDPTTQVQWAPSVAVAPNGNFVVVWEDQRYDSMADIYGQRYNASGVPIGANFFVNDISESYQNSPAVAIDRSGNFIVVWADYRNGNYDIYCRRFDANGNPLGASFRVNDDITAQNQTSPVIAITPNSDFWIAWSCGRNLHTDVYVQHYSSAGTPIGNNFKVNDDSASSQQRVSMIAIDGKSNYIVIWEDERDGLFRTDIYAQRLDSLGNPMGNNFRVNDDIGNAYQFYSSVAADFVGNFTCAWTDGRNASYDIYAQRFDQLGNRVGVNIKVNDDLVNAHQWYPWVGMDSMGNSVIVWMDTRDDNAYDIFAQRFDNNGNPIGANFKVNDALTGSQLYGSVAQNRAGYFVVAWMDNRDGDYNIYAQRYDANGNPIGPNFRVDDDQSGNYAGYPAVAIDNLANFVVVWEDSRNGNTDIYGQIYNSYGQRIGNNFRVNDDATEEDQYSPSVYTTSDGRFIVVWCDWRYGDGDPEIFAQRFLLNGIRIGSNCLINEPDTFNYCHQWTIGQSVVCNNDRIAFAWTDNRRHKGFDIYGKVTDWNLVEIDDTFDSSLSPNLYFVVYPNPTTGKITIALTNAGSASGSFNVCLFDACGRLRKKFVASSNEHSVSCNLSNLAKGVYFLTLDTGDEILSRKIILR</sequence>
<accession>A0A7C6ECK5</accession>
<name>A0A7C6ECK5_UNCW3</name>
<reference evidence="2" key="1">
    <citation type="journal article" date="2020" name="mSystems">
        <title>Genome- and Community-Level Interaction Insights into Carbon Utilization and Element Cycling Functions of Hydrothermarchaeota in Hydrothermal Sediment.</title>
        <authorList>
            <person name="Zhou Z."/>
            <person name="Liu Y."/>
            <person name="Xu W."/>
            <person name="Pan J."/>
            <person name="Luo Z.H."/>
            <person name="Li M."/>
        </authorList>
    </citation>
    <scope>NUCLEOTIDE SEQUENCE [LARGE SCALE GENOMIC DNA]</scope>
    <source>
        <strain evidence="2">SpSt-876</strain>
    </source>
</reference>
<dbReference type="AlphaFoldDB" id="A0A7C6ECK5"/>
<comment type="caution">
    <text evidence="2">The sequence shown here is derived from an EMBL/GenBank/DDBJ whole genome shotgun (WGS) entry which is preliminary data.</text>
</comment>
<dbReference type="NCBIfam" id="TIGR04183">
    <property type="entry name" value="Por_Secre_tail"/>
    <property type="match status" value="1"/>
</dbReference>